<dbReference type="Pfam" id="PF05488">
    <property type="entry name" value="PAAR_motif"/>
    <property type="match status" value="1"/>
</dbReference>
<name>A0A381NJG8_9ZZZZ</name>
<dbReference type="AlphaFoldDB" id="A0A381NJG8"/>
<protein>
    <recommendedName>
        <fullName evidence="2">PAAR motif protein</fullName>
    </recommendedName>
</protein>
<dbReference type="Gene3D" id="2.60.200.60">
    <property type="match status" value="1"/>
</dbReference>
<evidence type="ECO:0000313" key="1">
    <source>
        <dbReference type="EMBL" id="SUZ54700.1"/>
    </source>
</evidence>
<evidence type="ECO:0008006" key="2">
    <source>
        <dbReference type="Google" id="ProtNLM"/>
    </source>
</evidence>
<dbReference type="InterPro" id="IPR008727">
    <property type="entry name" value="PAAR_motif"/>
</dbReference>
<organism evidence="1">
    <name type="scientific">marine metagenome</name>
    <dbReference type="NCBI Taxonomy" id="408172"/>
    <lineage>
        <taxon>unclassified sequences</taxon>
        <taxon>metagenomes</taxon>
        <taxon>ecological metagenomes</taxon>
    </lineage>
</organism>
<gene>
    <name evidence="1" type="ORF">METZ01_LOCUS7554</name>
</gene>
<dbReference type="EMBL" id="UINC01000403">
    <property type="protein sequence ID" value="SUZ54700.1"/>
    <property type="molecule type" value="Genomic_DNA"/>
</dbReference>
<accession>A0A381NJG8</accession>
<proteinExistence type="predicted"/>
<reference evidence="1" key="1">
    <citation type="submission" date="2018-05" db="EMBL/GenBank/DDBJ databases">
        <authorList>
            <person name="Lanie J.A."/>
            <person name="Ng W.-L."/>
            <person name="Kazmierczak K.M."/>
            <person name="Andrzejewski T.M."/>
            <person name="Davidsen T.M."/>
            <person name="Wayne K.J."/>
            <person name="Tettelin H."/>
            <person name="Glass J.I."/>
            <person name="Rusch D."/>
            <person name="Podicherti R."/>
            <person name="Tsui H.-C.T."/>
            <person name="Winkler M.E."/>
        </authorList>
    </citation>
    <scope>NUCLEOTIDE SEQUENCE</scope>
</reference>
<sequence length="79" mass="7752">MTRAVGSPNVFVNGIAWSRQSDINTPHLIPPAVCPTHTAGIATGSSTVFVNGLGAGRIGDSISGCTSVAAGSPNVFAGG</sequence>